<keyword evidence="2" id="KW-1185">Reference proteome</keyword>
<dbReference type="AlphaFoldDB" id="A0AAN9Y3G0"/>
<dbReference type="Proteomes" id="UP001367676">
    <property type="component" value="Unassembled WGS sequence"/>
</dbReference>
<organism evidence="1 2">
    <name type="scientific">Parthenolecanium corni</name>
    <dbReference type="NCBI Taxonomy" id="536013"/>
    <lineage>
        <taxon>Eukaryota</taxon>
        <taxon>Metazoa</taxon>
        <taxon>Ecdysozoa</taxon>
        <taxon>Arthropoda</taxon>
        <taxon>Hexapoda</taxon>
        <taxon>Insecta</taxon>
        <taxon>Pterygota</taxon>
        <taxon>Neoptera</taxon>
        <taxon>Paraneoptera</taxon>
        <taxon>Hemiptera</taxon>
        <taxon>Sternorrhyncha</taxon>
        <taxon>Coccoidea</taxon>
        <taxon>Coccidae</taxon>
        <taxon>Parthenolecanium</taxon>
    </lineage>
</organism>
<reference evidence="1 2" key="1">
    <citation type="submission" date="2024-03" db="EMBL/GenBank/DDBJ databases">
        <title>Adaptation during the transition from Ophiocordyceps entomopathogen to insect associate is accompanied by gene loss and intensified selection.</title>
        <authorList>
            <person name="Ward C.M."/>
            <person name="Onetto C.A."/>
            <person name="Borneman A.R."/>
        </authorList>
    </citation>
    <scope>NUCLEOTIDE SEQUENCE [LARGE SCALE GENOMIC DNA]</scope>
    <source>
        <strain evidence="1">AWRI1</strain>
        <tissue evidence="1">Single Adult Female</tissue>
    </source>
</reference>
<proteinExistence type="predicted"/>
<evidence type="ECO:0000313" key="2">
    <source>
        <dbReference type="Proteomes" id="UP001367676"/>
    </source>
</evidence>
<name>A0AAN9Y3G0_9HEMI</name>
<sequence>MRGSGSVKAAIDDEVQGTLAAPSEYKEQRMSAAYDALPKRETILTRQQGEIEIHVCTIAATLSQIWLQPDPTCLSSTES</sequence>
<comment type="caution">
    <text evidence="1">The sequence shown here is derived from an EMBL/GenBank/DDBJ whole genome shotgun (WGS) entry which is preliminary data.</text>
</comment>
<protein>
    <submittedName>
        <fullName evidence="1">Uncharacterized protein</fullName>
    </submittedName>
</protein>
<gene>
    <name evidence="1" type="ORF">V9T40_004808</name>
</gene>
<dbReference type="EMBL" id="JBBCAQ010000032">
    <property type="protein sequence ID" value="KAK7583845.1"/>
    <property type="molecule type" value="Genomic_DNA"/>
</dbReference>
<accession>A0AAN9Y3G0</accession>
<evidence type="ECO:0000313" key="1">
    <source>
        <dbReference type="EMBL" id="KAK7583845.1"/>
    </source>
</evidence>